<dbReference type="Gene3D" id="3.30.420.40">
    <property type="match status" value="3"/>
</dbReference>
<organism evidence="3 4">
    <name type="scientific">Microbacterium sediminicola</name>
    <dbReference type="NCBI Taxonomy" id="415210"/>
    <lineage>
        <taxon>Bacteria</taxon>
        <taxon>Bacillati</taxon>
        <taxon>Actinomycetota</taxon>
        <taxon>Actinomycetes</taxon>
        <taxon>Micrococcales</taxon>
        <taxon>Microbacteriaceae</taxon>
        <taxon>Microbacterium</taxon>
    </lineage>
</organism>
<dbReference type="PANTHER" id="PTHR18964:SF149">
    <property type="entry name" value="BIFUNCTIONAL UDP-N-ACETYLGLUCOSAMINE 2-EPIMERASE_N-ACETYLMANNOSAMINE KINASE"/>
    <property type="match status" value="1"/>
</dbReference>
<dbReference type="InterPro" id="IPR036390">
    <property type="entry name" value="WH_DNA-bd_sf"/>
</dbReference>
<proteinExistence type="inferred from homology"/>
<accession>A0ABN2HGR7</accession>
<protein>
    <submittedName>
        <fullName evidence="3">ROK family transcriptional regulator</fullName>
    </submittedName>
</protein>
<evidence type="ECO:0000313" key="3">
    <source>
        <dbReference type="EMBL" id="GAA1687651.1"/>
    </source>
</evidence>
<dbReference type="PANTHER" id="PTHR18964">
    <property type="entry name" value="ROK (REPRESSOR, ORF, KINASE) FAMILY"/>
    <property type="match status" value="1"/>
</dbReference>
<dbReference type="InterPro" id="IPR005471">
    <property type="entry name" value="Tscrpt_reg_IclR_N"/>
</dbReference>
<name>A0ABN2HGR7_9MICO</name>
<comment type="similarity">
    <text evidence="1">Belongs to the ROK (NagC/XylR) family.</text>
</comment>
<feature type="domain" description="HTH iclR-type" evidence="2">
    <location>
        <begin position="21"/>
        <end position="66"/>
    </location>
</feature>
<dbReference type="InterPro" id="IPR000600">
    <property type="entry name" value="ROK"/>
</dbReference>
<dbReference type="SUPFAM" id="SSF53067">
    <property type="entry name" value="Actin-like ATPase domain"/>
    <property type="match status" value="1"/>
</dbReference>
<gene>
    <name evidence="3" type="ORF">GCM10009808_00820</name>
</gene>
<comment type="caution">
    <text evidence="3">The sequence shown here is derived from an EMBL/GenBank/DDBJ whole genome shotgun (WGS) entry which is preliminary data.</text>
</comment>
<keyword evidence="4" id="KW-1185">Reference proteome</keyword>
<dbReference type="Gene3D" id="1.10.10.10">
    <property type="entry name" value="Winged helix-like DNA-binding domain superfamily/Winged helix DNA-binding domain"/>
    <property type="match status" value="1"/>
</dbReference>
<dbReference type="SUPFAM" id="SSF46785">
    <property type="entry name" value="Winged helix' DNA-binding domain"/>
    <property type="match status" value="1"/>
</dbReference>
<dbReference type="InterPro" id="IPR043129">
    <property type="entry name" value="ATPase_NBD"/>
</dbReference>
<dbReference type="Proteomes" id="UP001501690">
    <property type="component" value="Unassembled WGS sequence"/>
</dbReference>
<evidence type="ECO:0000256" key="1">
    <source>
        <dbReference type="ARBA" id="ARBA00006479"/>
    </source>
</evidence>
<dbReference type="Pfam" id="PF00480">
    <property type="entry name" value="ROK"/>
    <property type="match status" value="1"/>
</dbReference>
<dbReference type="InterPro" id="IPR036388">
    <property type="entry name" value="WH-like_DNA-bd_sf"/>
</dbReference>
<dbReference type="Pfam" id="PF09339">
    <property type="entry name" value="HTH_IclR"/>
    <property type="match status" value="1"/>
</dbReference>
<evidence type="ECO:0000259" key="2">
    <source>
        <dbReference type="Pfam" id="PF09339"/>
    </source>
</evidence>
<dbReference type="RefSeq" id="WP_344067749.1">
    <property type="nucleotide sequence ID" value="NZ_BAAAPL010000001.1"/>
</dbReference>
<evidence type="ECO:0000313" key="4">
    <source>
        <dbReference type="Proteomes" id="UP001501690"/>
    </source>
</evidence>
<dbReference type="CDD" id="cd23763">
    <property type="entry name" value="ASKHA_ATPase_ROK"/>
    <property type="match status" value="1"/>
</dbReference>
<reference evidence="3 4" key="1">
    <citation type="journal article" date="2019" name="Int. J. Syst. Evol. Microbiol.">
        <title>The Global Catalogue of Microorganisms (GCM) 10K type strain sequencing project: providing services to taxonomists for standard genome sequencing and annotation.</title>
        <authorList>
            <consortium name="The Broad Institute Genomics Platform"/>
            <consortium name="The Broad Institute Genome Sequencing Center for Infectious Disease"/>
            <person name="Wu L."/>
            <person name="Ma J."/>
        </authorList>
    </citation>
    <scope>NUCLEOTIDE SEQUENCE [LARGE SCALE GENOMIC DNA]</scope>
    <source>
        <strain evidence="3 4">JCM 15577</strain>
    </source>
</reference>
<sequence length="385" mass="40761">MSGPVAPSEGIDQTGMRRVNTASVLRAFLAQSEPLTSADLVEATGLSRRTLELIVAALQHAGWVTEVDSPDGAAGRGRPRKYFALVSTRAVVVAVHFDEFRVHTVVADIRGEEVARAEEPTARFDDPAATLAQAVEVARGTLRSARVGTESVRAIVLSLGGRISDEGVMVTPAVVEAWAGVDLCAPFREAFEVPVIAENDTNLSALAEHWTGAADGTETFVYLIPGARLSASLFLGGSIHRGFEGSAGELIRIRGVDIARWREHPLGGVSSPEEVEQRAAQEILDQAMAGDADALANVRGFLAGIAALLSVIGWLLAPPLVVVAGRFDEAEAEVLEILREELVAVGAPHFGVRTARFVGSGGLIGAVRLALDVAEREIFDLRNMP</sequence>
<dbReference type="EMBL" id="BAAAPL010000001">
    <property type="protein sequence ID" value="GAA1687651.1"/>
    <property type="molecule type" value="Genomic_DNA"/>
</dbReference>